<feature type="domain" description="HTH araC/xylS-type" evidence="4">
    <location>
        <begin position="187"/>
        <end position="285"/>
    </location>
</feature>
<dbReference type="InterPro" id="IPR014710">
    <property type="entry name" value="RmlC-like_jellyroll"/>
</dbReference>
<proteinExistence type="predicted"/>
<keyword evidence="2" id="KW-0238">DNA-binding</keyword>
<gene>
    <name evidence="5" type="ORF">ACFFHM_09190</name>
</gene>
<comment type="caution">
    <text evidence="5">The sequence shown here is derived from an EMBL/GenBank/DDBJ whole genome shotgun (WGS) entry which is preliminary data.</text>
</comment>
<dbReference type="SUPFAM" id="SSF51215">
    <property type="entry name" value="Regulatory protein AraC"/>
    <property type="match status" value="1"/>
</dbReference>
<dbReference type="InterPro" id="IPR003313">
    <property type="entry name" value="AraC-bd"/>
</dbReference>
<dbReference type="InterPro" id="IPR009057">
    <property type="entry name" value="Homeodomain-like_sf"/>
</dbReference>
<dbReference type="InterPro" id="IPR020449">
    <property type="entry name" value="Tscrpt_reg_AraC-type_HTH"/>
</dbReference>
<dbReference type="InterPro" id="IPR018060">
    <property type="entry name" value="HTH_AraC"/>
</dbReference>
<dbReference type="PROSITE" id="PS01124">
    <property type="entry name" value="HTH_ARAC_FAMILY_2"/>
    <property type="match status" value="1"/>
</dbReference>
<dbReference type="Gene3D" id="2.60.120.10">
    <property type="entry name" value="Jelly Rolls"/>
    <property type="match status" value="1"/>
</dbReference>
<evidence type="ECO:0000313" key="5">
    <source>
        <dbReference type="EMBL" id="MFC0470664.1"/>
    </source>
</evidence>
<dbReference type="Proteomes" id="UP001589838">
    <property type="component" value="Unassembled WGS sequence"/>
</dbReference>
<dbReference type="PANTHER" id="PTHR43280:SF28">
    <property type="entry name" value="HTH-TYPE TRANSCRIPTIONAL ACTIVATOR RHAS"/>
    <property type="match status" value="1"/>
</dbReference>
<keyword evidence="1" id="KW-0805">Transcription regulation</keyword>
<dbReference type="SMART" id="SM00342">
    <property type="entry name" value="HTH_ARAC"/>
    <property type="match status" value="1"/>
</dbReference>
<dbReference type="PANTHER" id="PTHR43280">
    <property type="entry name" value="ARAC-FAMILY TRANSCRIPTIONAL REGULATOR"/>
    <property type="match status" value="1"/>
</dbReference>
<dbReference type="Pfam" id="PF12833">
    <property type="entry name" value="HTH_18"/>
    <property type="match status" value="1"/>
</dbReference>
<sequence>MKPVRKQFDVKQSLFPFYLAYRDSKSPQHELPDHVHEWYEIVIIHRGKGTFFIDQTFYDVKEGDIFIIPSNTIHRAIPDETNLITSTAIFFSPVLIQQASFGDPSSYYAIFNEARTIKNYKYSLRPDHQNQLNESIDKLVAEFKSENQNRENAIILWLHLILLDLYRNRLQKSTYNKSPLLEPEWMTEILAFINKNLNGRLDLNFLAKRISISPAHFSRTFKILLGMNVSDYIIEKRINLAKEKLKNENEKISTISKQCGFNSMPHFYRTFKKQTSMTPSEYRRKTI</sequence>
<dbReference type="PRINTS" id="PR00032">
    <property type="entry name" value="HTHARAC"/>
</dbReference>
<dbReference type="EMBL" id="JBHLUX010000024">
    <property type="protein sequence ID" value="MFC0470664.1"/>
    <property type="molecule type" value="Genomic_DNA"/>
</dbReference>
<dbReference type="InterPro" id="IPR037923">
    <property type="entry name" value="HTH-like"/>
</dbReference>
<keyword evidence="3" id="KW-0804">Transcription</keyword>
<evidence type="ECO:0000256" key="1">
    <source>
        <dbReference type="ARBA" id="ARBA00023015"/>
    </source>
</evidence>
<protein>
    <submittedName>
        <fullName evidence="5">AraC family transcriptional regulator</fullName>
    </submittedName>
</protein>
<evidence type="ECO:0000259" key="4">
    <source>
        <dbReference type="PROSITE" id="PS01124"/>
    </source>
</evidence>
<organism evidence="5 6">
    <name type="scientific">Halalkalibacter kiskunsagensis</name>
    <dbReference type="NCBI Taxonomy" id="1548599"/>
    <lineage>
        <taxon>Bacteria</taxon>
        <taxon>Bacillati</taxon>
        <taxon>Bacillota</taxon>
        <taxon>Bacilli</taxon>
        <taxon>Bacillales</taxon>
        <taxon>Bacillaceae</taxon>
        <taxon>Halalkalibacter</taxon>
    </lineage>
</organism>
<keyword evidence="6" id="KW-1185">Reference proteome</keyword>
<reference evidence="5 6" key="1">
    <citation type="submission" date="2024-09" db="EMBL/GenBank/DDBJ databases">
        <authorList>
            <person name="Sun Q."/>
            <person name="Mori K."/>
        </authorList>
    </citation>
    <scope>NUCLEOTIDE SEQUENCE [LARGE SCALE GENOMIC DNA]</scope>
    <source>
        <strain evidence="5 6">NCAIM B.02610</strain>
    </source>
</reference>
<dbReference type="Pfam" id="PF02311">
    <property type="entry name" value="AraC_binding"/>
    <property type="match status" value="1"/>
</dbReference>
<evidence type="ECO:0000256" key="2">
    <source>
        <dbReference type="ARBA" id="ARBA00023125"/>
    </source>
</evidence>
<dbReference type="Gene3D" id="1.10.10.60">
    <property type="entry name" value="Homeodomain-like"/>
    <property type="match status" value="2"/>
</dbReference>
<dbReference type="SUPFAM" id="SSF46689">
    <property type="entry name" value="Homeodomain-like"/>
    <property type="match status" value="2"/>
</dbReference>
<name>A0ABV6KBH3_9BACI</name>
<dbReference type="RefSeq" id="WP_335959209.1">
    <property type="nucleotide sequence ID" value="NZ_JAXBLX010000004.1"/>
</dbReference>
<accession>A0ABV6KBH3</accession>
<evidence type="ECO:0000256" key="3">
    <source>
        <dbReference type="ARBA" id="ARBA00023163"/>
    </source>
</evidence>
<evidence type="ECO:0000313" key="6">
    <source>
        <dbReference type="Proteomes" id="UP001589838"/>
    </source>
</evidence>